<accession>A0A3L0W2L1</accession>
<feature type="region of interest" description="Disordered" evidence="1">
    <location>
        <begin position="35"/>
        <end position="59"/>
    </location>
</feature>
<protein>
    <submittedName>
        <fullName evidence="2">Helix-turn-helix domain-containing protein</fullName>
    </submittedName>
</protein>
<evidence type="ECO:0000256" key="1">
    <source>
        <dbReference type="SAM" id="MobiDB-lite"/>
    </source>
</evidence>
<sequence length="930" mass="106790">MASRHPNATTTPEQRKLIQDSTLMTSELAKKLGVSERTVRRWRPRTTTEDASHTPHSLPTTLTEEQQWFLIAIHKMLRLTLDDLLYVARTFVLSTTSRSTLYRCLARGGETSITDPFSQYVQAKGKSRRHLNKPGIVEIKVRRLPDMPRGTGHHYVLVAQDSASHWAYIEIQKYNNAANVMSFLKNVKAHFPFHIRVLLVEQHLRVLNKYSLSKEAGLISAPTEICDVLALPHLELMLINNERCTDSDKLFRDSDLLTNKTPSVVLWHVLKIQLERFTYWYNHRIPQRAIKNLTPFTRLQAHYKTAPKLFIREPLQPFVQTHFLKSFIYDIFYSLKLINENSNPDGIKQTRKGHFKNTNDFKAHQDMFGTYMPLLIDLISGTTNDFTPFRYSVLEHLYLEVSSIPIITLKSKEDVKDCYAKHVLMPIIAIIIHKESTIERAESFFYHIHKMIESNFEGETLSSDNLHVRIKLYLRQYIQHLDLNESNIAKEIERNIKNIGPGKMQTADAIRDMFEFKNECVESAKLLKLNTAYLAMSLLSRLESKSIHLETLVHCYHKLLSKDEEMLCLQYHLQNLFFLPNLTGDLGIDHINRFGENNLKRQFAPLINLLHTPVRRELSVEAMQGSEHLINQLKDLVSSPHQSSFDIYDRTIFKPITDIDQQDWAHRTLFIPYAYLIKIINCIQDEKLDDAYALADDAPYGACEQFSFLAYAFSMLYVGLHFRLKKGKLSNSKLTILSHYIIAGQGLITTCQKSPIAISQLINGTLTSEPRNALISSPNNISIIRAIYAYNQLTLKLTCTSKKGYGTEPIPQAIYGMLDRLYHVSATLTAELNNISPDASPEQRAEIFMNRTTLTEDDLHGDLIPFLKDSSFIYCMSENLFLIEHLCGPSMAPNDILAISQFASQQQNMARLYDHLRSKARDSILGVTVN</sequence>
<reference evidence="2" key="1">
    <citation type="submission" date="2018-10" db="EMBL/GenBank/DDBJ databases">
        <authorList>
            <consortium name="NARMS: The National Antimicrobial Resistance Monitoring System"/>
        </authorList>
    </citation>
    <scope>NUCLEOTIDE SEQUENCE [LARGE SCALE GENOMIC DNA]</scope>
    <source>
        <strain evidence="2">CVM N17EC0388</strain>
    </source>
</reference>
<gene>
    <name evidence="2" type="ORF">D9F05_18340</name>
</gene>
<proteinExistence type="predicted"/>
<organism evidence="2">
    <name type="scientific">Escherichia coli</name>
    <dbReference type="NCBI Taxonomy" id="562"/>
    <lineage>
        <taxon>Bacteria</taxon>
        <taxon>Pseudomonadati</taxon>
        <taxon>Pseudomonadota</taxon>
        <taxon>Gammaproteobacteria</taxon>
        <taxon>Enterobacterales</taxon>
        <taxon>Enterobacteriaceae</taxon>
        <taxon>Escherichia</taxon>
    </lineage>
</organism>
<name>A0A3L0W2L1_ECOLX</name>
<evidence type="ECO:0000313" key="2">
    <source>
        <dbReference type="EMBL" id="MHO06292.1"/>
    </source>
</evidence>
<dbReference type="EMBL" id="RNRV01000040">
    <property type="protein sequence ID" value="MHO06292.1"/>
    <property type="molecule type" value="Genomic_DNA"/>
</dbReference>
<comment type="caution">
    <text evidence="2">The sequence shown here is derived from an EMBL/GenBank/DDBJ whole genome shotgun (WGS) entry which is preliminary data.</text>
</comment>
<dbReference type="AlphaFoldDB" id="A0A3L0W2L1"/>